<keyword evidence="4" id="KW-0133">Cell shape</keyword>
<feature type="domain" description="Peptidase S11 D-alanyl-D-alanine carboxypeptidase A N-terminal" evidence="8">
    <location>
        <begin position="137"/>
        <end position="353"/>
    </location>
</feature>
<dbReference type="Pfam" id="PF00768">
    <property type="entry name" value="Peptidase_S11"/>
    <property type="match status" value="2"/>
</dbReference>
<dbReference type="GO" id="GO:0008360">
    <property type="term" value="P:regulation of cell shape"/>
    <property type="evidence" value="ECO:0007669"/>
    <property type="project" value="UniProtKB-KW"/>
</dbReference>
<keyword evidence="6" id="KW-0961">Cell wall biogenesis/degradation</keyword>
<dbReference type="PRINTS" id="PR00725">
    <property type="entry name" value="DADACBPTASE1"/>
</dbReference>
<dbReference type="AlphaFoldDB" id="A0A2M7QC89"/>
<protein>
    <recommendedName>
        <fullName evidence="8">Peptidase S11 D-alanyl-D-alanine carboxypeptidase A N-terminal domain-containing protein</fullName>
    </recommendedName>
</protein>
<evidence type="ECO:0000313" key="9">
    <source>
        <dbReference type="EMBL" id="PIY63396.1"/>
    </source>
</evidence>
<reference evidence="10" key="1">
    <citation type="submission" date="2017-09" db="EMBL/GenBank/DDBJ databases">
        <title>Depth-based differentiation of microbial function through sediment-hosted aquifers and enrichment of novel symbionts in the deep terrestrial subsurface.</title>
        <authorList>
            <person name="Probst A.J."/>
            <person name="Ladd B."/>
            <person name="Jarett J.K."/>
            <person name="Geller-Mcgrath D.E."/>
            <person name="Sieber C.M.K."/>
            <person name="Emerson J.B."/>
            <person name="Anantharaman K."/>
            <person name="Thomas B.C."/>
            <person name="Malmstrom R."/>
            <person name="Stieglmeier M."/>
            <person name="Klingl A."/>
            <person name="Woyke T."/>
            <person name="Ryan C.M."/>
            <person name="Banfield J.F."/>
        </authorList>
    </citation>
    <scope>NUCLEOTIDE SEQUENCE [LARGE SCALE GENOMIC DNA]</scope>
</reference>
<dbReference type="SUPFAM" id="SSF56601">
    <property type="entry name" value="beta-lactamase/transpeptidase-like"/>
    <property type="match status" value="2"/>
</dbReference>
<keyword evidence="5" id="KW-0573">Peptidoglycan synthesis</keyword>
<dbReference type="GO" id="GO:0071555">
    <property type="term" value="P:cell wall organization"/>
    <property type="evidence" value="ECO:0007669"/>
    <property type="project" value="UniProtKB-KW"/>
</dbReference>
<evidence type="ECO:0000256" key="6">
    <source>
        <dbReference type="ARBA" id="ARBA00023316"/>
    </source>
</evidence>
<comment type="caution">
    <text evidence="9">The sequence shown here is derived from an EMBL/GenBank/DDBJ whole genome shotgun (WGS) entry which is preliminary data.</text>
</comment>
<accession>A0A2M7QC89</accession>
<evidence type="ECO:0000256" key="7">
    <source>
        <dbReference type="RuleBase" id="RU004016"/>
    </source>
</evidence>
<evidence type="ECO:0000256" key="5">
    <source>
        <dbReference type="ARBA" id="ARBA00022984"/>
    </source>
</evidence>
<comment type="similarity">
    <text evidence="1 7">Belongs to the peptidase S11 family.</text>
</comment>
<dbReference type="InterPro" id="IPR012338">
    <property type="entry name" value="Beta-lactam/transpept-like"/>
</dbReference>
<sequence length="757" mass="81350">MTLAGRKFLIRTVLSVVILATAVFFVCFRMTVAAVDDGGLAAARVQLQSVYGRRSDLQALFAADTWLPVRSERTVGLVSLEDWARRYGCREHSELTWYCPAEAASVTSSGTSFLTVRSEALMPVRSSATGFDFSALGSTSVFVADLDSRRVILEKDADVQHADAAVTKLVTAITALDSGLSLDAVVSLASAGQVGGTQLGAAAGTKITVEDLIYASLTGSANDAAISLAQANSSQSAFVAAMNDRVRESGLSSTVLTGPTGVELGNLTTTREAAAVLIEAMGHDPIRRALSSSGRTVVGTTVANSNELLTDPDNDLYVYGGKVGYLRSSGWHLVVDMRELSGQKRLIVALSGAPTKEALFADAARLGRWVWSNYEWRASSDTTSVPAAAAVSSGGRPLVQSSDPSLLEARGFLRTIYDKRGDLKTLFDAETWRPIHPERTGDIANLDDWAARFGHLEHDGLWWYGTAQARRLLAGDTSVITSSPRALNVRNASLAPVRISGSVDFRPSLVTARSVFVIDVPTRKVLLAEDANRMHPIASITKLMTGIVAVNQDEVDFDDRETLLDDDEIGGARLRVPVGTSMPFADLMYSMLVGSANNAAHAVGRIAGGGDLDRFVDMMNDRAAEFGLANTSFADPSGLDVHNVSTARELAALALEAWDHDQLRRICSTSRYSFQAGPETHTLTNTNKLLTDPNNGLTVLDGKTGYLVESKWNLVVSLKDSRERPVLVVVLGSDGDVNLFRDARVAAEWAWDSYRWP</sequence>
<dbReference type="Proteomes" id="UP000230973">
    <property type="component" value="Unassembled WGS sequence"/>
</dbReference>
<dbReference type="EMBL" id="PFLC01000002">
    <property type="protein sequence ID" value="PIY63396.1"/>
    <property type="molecule type" value="Genomic_DNA"/>
</dbReference>
<dbReference type="InterPro" id="IPR001967">
    <property type="entry name" value="Peptidase_S11_N"/>
</dbReference>
<gene>
    <name evidence="9" type="ORF">COY93_00130</name>
</gene>
<evidence type="ECO:0000256" key="3">
    <source>
        <dbReference type="ARBA" id="ARBA00022801"/>
    </source>
</evidence>
<organism evidence="9 10">
    <name type="scientific">Candidatus Uhrbacteria bacterium CG_4_10_14_0_8_um_filter_58_22</name>
    <dbReference type="NCBI Taxonomy" id="1975029"/>
    <lineage>
        <taxon>Bacteria</taxon>
        <taxon>Candidatus Uhriibacteriota</taxon>
    </lineage>
</organism>
<proteinExistence type="inferred from homology"/>
<dbReference type="PANTHER" id="PTHR21581:SF26">
    <property type="entry name" value="D-ALANYL-D-ALANINE ENDOPEPTIDASE"/>
    <property type="match status" value="1"/>
</dbReference>
<evidence type="ECO:0000256" key="1">
    <source>
        <dbReference type="ARBA" id="ARBA00007164"/>
    </source>
</evidence>
<dbReference type="InterPro" id="IPR018044">
    <property type="entry name" value="Peptidase_S11"/>
</dbReference>
<name>A0A2M7QC89_9BACT</name>
<feature type="domain" description="Peptidase S11 D-alanyl-D-alanine carboxypeptidase A N-terminal" evidence="8">
    <location>
        <begin position="509"/>
        <end position="733"/>
    </location>
</feature>
<dbReference type="Gene3D" id="3.40.710.10">
    <property type="entry name" value="DD-peptidase/beta-lactamase superfamily"/>
    <property type="match status" value="2"/>
</dbReference>
<evidence type="ECO:0000313" key="10">
    <source>
        <dbReference type="Proteomes" id="UP000230973"/>
    </source>
</evidence>
<keyword evidence="2" id="KW-0732">Signal</keyword>
<keyword evidence="3" id="KW-0378">Hydrolase</keyword>
<dbReference type="GO" id="GO:0009002">
    <property type="term" value="F:serine-type D-Ala-D-Ala carboxypeptidase activity"/>
    <property type="evidence" value="ECO:0007669"/>
    <property type="project" value="InterPro"/>
</dbReference>
<dbReference type="PANTHER" id="PTHR21581">
    <property type="entry name" value="D-ALANYL-D-ALANINE CARBOXYPEPTIDASE"/>
    <property type="match status" value="1"/>
</dbReference>
<evidence type="ECO:0000256" key="4">
    <source>
        <dbReference type="ARBA" id="ARBA00022960"/>
    </source>
</evidence>
<dbReference type="GO" id="GO:0006508">
    <property type="term" value="P:proteolysis"/>
    <property type="evidence" value="ECO:0007669"/>
    <property type="project" value="InterPro"/>
</dbReference>
<dbReference type="GO" id="GO:0009252">
    <property type="term" value="P:peptidoglycan biosynthetic process"/>
    <property type="evidence" value="ECO:0007669"/>
    <property type="project" value="UniProtKB-KW"/>
</dbReference>
<evidence type="ECO:0000259" key="8">
    <source>
        <dbReference type="Pfam" id="PF00768"/>
    </source>
</evidence>
<evidence type="ECO:0000256" key="2">
    <source>
        <dbReference type="ARBA" id="ARBA00022729"/>
    </source>
</evidence>